<dbReference type="SUPFAM" id="SSF52540">
    <property type="entry name" value="P-loop containing nucleoside triphosphate hydrolases"/>
    <property type="match status" value="1"/>
</dbReference>
<dbReference type="AlphaFoldDB" id="A0A3R7M758"/>
<dbReference type="OrthoDB" id="547419at2"/>
<keyword evidence="2" id="KW-1185">Reference proteome</keyword>
<dbReference type="Gene3D" id="3.90.550.20">
    <property type="match status" value="1"/>
</dbReference>
<dbReference type="PANTHER" id="PTHR32385:SF15">
    <property type="entry name" value="INOSITOL PHOSPHOCERAMIDE MANNOSYLTRANSFERASE 1"/>
    <property type="match status" value="1"/>
</dbReference>
<dbReference type="RefSeq" id="WP_106692975.1">
    <property type="nucleotide sequence ID" value="NZ_PXNQ02000016.1"/>
</dbReference>
<comment type="caution">
    <text evidence="1">The sequence shown here is derived from an EMBL/GenBank/DDBJ whole genome shotgun (WGS) entry which is preliminary data.</text>
</comment>
<accession>A0A3R7M758</accession>
<evidence type="ECO:0000313" key="1">
    <source>
        <dbReference type="EMBL" id="RNF32877.1"/>
    </source>
</evidence>
<dbReference type="InterPro" id="IPR029044">
    <property type="entry name" value="Nucleotide-diphossugar_trans"/>
</dbReference>
<evidence type="ECO:0008006" key="3">
    <source>
        <dbReference type="Google" id="ProtNLM"/>
    </source>
</evidence>
<gene>
    <name evidence="1" type="ORF">A7A09_019570</name>
</gene>
<dbReference type="GO" id="GO:0051999">
    <property type="term" value="P:mannosyl-inositol phosphorylceramide biosynthetic process"/>
    <property type="evidence" value="ECO:0007669"/>
    <property type="project" value="TreeGrafter"/>
</dbReference>
<evidence type="ECO:0000313" key="2">
    <source>
        <dbReference type="Proteomes" id="UP000238137"/>
    </source>
</evidence>
<dbReference type="PANTHER" id="PTHR32385">
    <property type="entry name" value="MANNOSYL PHOSPHORYLINOSITOL CERAMIDE SYNTHASE"/>
    <property type="match status" value="1"/>
</dbReference>
<proteinExistence type="predicted"/>
<organism evidence="1 2">
    <name type="scientific">Paracoccus methylarcula</name>
    <dbReference type="NCBI Taxonomy" id="72022"/>
    <lineage>
        <taxon>Bacteria</taxon>
        <taxon>Pseudomonadati</taxon>
        <taxon>Pseudomonadota</taxon>
        <taxon>Alphaproteobacteria</taxon>
        <taxon>Rhodobacterales</taxon>
        <taxon>Paracoccaceae</taxon>
        <taxon>Paracoccus</taxon>
    </lineage>
</organism>
<dbReference type="InterPro" id="IPR027417">
    <property type="entry name" value="P-loop_NTPase"/>
</dbReference>
<dbReference type="Proteomes" id="UP000238137">
    <property type="component" value="Unassembled WGS sequence"/>
</dbReference>
<dbReference type="SUPFAM" id="SSF53448">
    <property type="entry name" value="Nucleotide-diphospho-sugar transferases"/>
    <property type="match status" value="1"/>
</dbReference>
<dbReference type="Pfam" id="PF05704">
    <property type="entry name" value="Caps_synth"/>
    <property type="match status" value="1"/>
</dbReference>
<dbReference type="GO" id="GO:0016020">
    <property type="term" value="C:membrane"/>
    <property type="evidence" value="ECO:0007669"/>
    <property type="project" value="GOC"/>
</dbReference>
<dbReference type="EMBL" id="PXNQ02000016">
    <property type="protein sequence ID" value="RNF32877.1"/>
    <property type="molecule type" value="Genomic_DNA"/>
</dbReference>
<dbReference type="InterPro" id="IPR051706">
    <property type="entry name" value="Glycosyltransferase_domain"/>
</dbReference>
<dbReference type="InterPro" id="IPR008441">
    <property type="entry name" value="AfumC-like_glycosyl_Trfase"/>
</dbReference>
<reference evidence="1" key="1">
    <citation type="submission" date="2018-05" db="EMBL/GenBank/DDBJ databases">
        <title>Reclassification of Methylarcula marina and Methylarcula terricola as Paracoccus methylarcula sp.nov., comb.nov. and Paracoccus terricola comb.nov.</title>
        <authorList>
            <person name="Shmareva M.N."/>
            <person name="Doronina N.V."/>
            <person name="Vasilenko O.V."/>
            <person name="Tarlachkov S.V."/>
            <person name="Trotsenko Y.A."/>
        </authorList>
    </citation>
    <scope>NUCLEOTIDE SEQUENCE [LARGE SCALE GENOMIC DNA]</scope>
    <source>
        <strain evidence="1">VKM B-2159</strain>
    </source>
</reference>
<dbReference type="GO" id="GO:0000030">
    <property type="term" value="F:mannosyltransferase activity"/>
    <property type="evidence" value="ECO:0007669"/>
    <property type="project" value="TreeGrafter"/>
</dbReference>
<name>A0A3R7M758_9RHOB</name>
<sequence>MTLAKALPKTIWTVWHDWSVAPSVTAMSLASWRSMNPDWELQALSAEDIPGLLGVDAAQRILDIRKCRAHQSDMLRVELLYQFGGVWADSTTLCARPLDEWLGEVMQQDYFAFCRPEEERPMATWFQASLSRGYIIAKLRDSYERYWHGRDREDDYYWPHKLFSDLIRTDKVFNEIWRNVPQVSAMHRFHFSPGDSGRLGAAPTPEDLSSDIEKKAPVWKLTHKGTGSLGSTSLMRYLSDKARRRSSKRRLVLHVGLPKTATTTIQMWADRMRPELARHDIWYPFTPPRLDHPKHQQLIWALVDGKFDQVPDVLDPAGCQTLFLSAEGLTAHLIDFDESNLSCLREMIKDYDVRIFINRRKESDWLTSYYQQFVVNPPNDRFGYATSLSLSDFKELPRVRALTDSNLLNRLADTFNASEVVESNLASDWPLALCRLLGAPELSNRLLSERPQNVGLSPSSVEVMRQINEMRVSGRSRGFILSVLREFDSMTIAKASSNKFSCRDPLAPARAGIPEEQISTTISHLKGKARWSGAPFGEFVQFLESTQESCKQ</sequence>
<protein>
    <recommendedName>
        <fullName evidence="3">Mannosyltransferase</fullName>
    </recommendedName>
</protein>